<sequence length="68" mass="7275">MRCKLPSLGCEWHTSPSQVRRCTCPDGSDCASAETAGPPAPTQKIPVLCFSKQEVAARRLLGCALTRS</sequence>
<name>A0A8H6QK62_9EURO</name>
<organism evidence="1 4">
    <name type="scientific">Aspergillus felis</name>
    <dbReference type="NCBI Taxonomy" id="1287682"/>
    <lineage>
        <taxon>Eukaryota</taxon>
        <taxon>Fungi</taxon>
        <taxon>Dikarya</taxon>
        <taxon>Ascomycota</taxon>
        <taxon>Pezizomycotina</taxon>
        <taxon>Eurotiomycetes</taxon>
        <taxon>Eurotiomycetidae</taxon>
        <taxon>Eurotiales</taxon>
        <taxon>Aspergillaceae</taxon>
        <taxon>Aspergillus</taxon>
        <taxon>Aspergillus subgen. Fumigati</taxon>
    </lineage>
</organism>
<dbReference type="AlphaFoldDB" id="A0A8H6QK62"/>
<evidence type="ECO:0000313" key="2">
    <source>
        <dbReference type="EMBL" id="KAF7184897.1"/>
    </source>
</evidence>
<accession>A0A8H6QK62</accession>
<evidence type="ECO:0000313" key="3">
    <source>
        <dbReference type="Proteomes" id="UP000641853"/>
    </source>
</evidence>
<gene>
    <name evidence="1" type="ORF">CNMCM5623_009862</name>
    <name evidence="2" type="ORF">CNMCM7691_009297</name>
</gene>
<keyword evidence="3" id="KW-1185">Reference proteome</keyword>
<evidence type="ECO:0000313" key="4">
    <source>
        <dbReference type="Proteomes" id="UP000654922"/>
    </source>
</evidence>
<proteinExistence type="predicted"/>
<comment type="caution">
    <text evidence="1">The sequence shown here is derived from an EMBL/GenBank/DDBJ whole genome shotgun (WGS) entry which is preliminary data.</text>
</comment>
<dbReference type="Proteomes" id="UP000641853">
    <property type="component" value="Unassembled WGS sequence"/>
</dbReference>
<dbReference type="EMBL" id="JACBAE010000459">
    <property type="protein sequence ID" value="KAF7174656.1"/>
    <property type="molecule type" value="Genomic_DNA"/>
</dbReference>
<dbReference type="Proteomes" id="UP000654922">
    <property type="component" value="Unassembled WGS sequence"/>
</dbReference>
<reference evidence="1" key="1">
    <citation type="submission" date="2020-06" db="EMBL/GenBank/DDBJ databases">
        <title>Draft genome sequences of strains closely related to Aspergillus parafelis and Aspergillus hiratsukae.</title>
        <authorList>
            <person name="Dos Santos R.A.C."/>
            <person name="Rivero-Menendez O."/>
            <person name="Steenwyk J.L."/>
            <person name="Mead M.E."/>
            <person name="Goldman G.H."/>
            <person name="Alastruey-Izquierdo A."/>
            <person name="Rokas A."/>
        </authorList>
    </citation>
    <scope>NUCLEOTIDE SEQUENCE</scope>
    <source>
        <strain evidence="1">CNM-CM5623</strain>
        <strain evidence="2">CNM-CM7691</strain>
    </source>
</reference>
<protein>
    <submittedName>
        <fullName evidence="1">Uncharacterized protein</fullName>
    </submittedName>
</protein>
<evidence type="ECO:0000313" key="1">
    <source>
        <dbReference type="EMBL" id="KAF7174656.1"/>
    </source>
</evidence>
<dbReference type="EMBL" id="JACBAG010001103">
    <property type="protein sequence ID" value="KAF7184897.1"/>
    <property type="molecule type" value="Genomic_DNA"/>
</dbReference>